<dbReference type="AlphaFoldDB" id="A0A9D9MZI0"/>
<dbReference type="SUPFAM" id="SSF53098">
    <property type="entry name" value="Ribonuclease H-like"/>
    <property type="match status" value="1"/>
</dbReference>
<reference evidence="1" key="2">
    <citation type="journal article" date="2021" name="PeerJ">
        <title>Extensive microbial diversity within the chicken gut microbiome revealed by metagenomics and culture.</title>
        <authorList>
            <person name="Gilroy R."/>
            <person name="Ravi A."/>
            <person name="Getino M."/>
            <person name="Pursley I."/>
            <person name="Horton D.L."/>
            <person name="Alikhan N.F."/>
            <person name="Baker D."/>
            <person name="Gharbi K."/>
            <person name="Hall N."/>
            <person name="Watson M."/>
            <person name="Adriaenssens E.M."/>
            <person name="Foster-Nyarko E."/>
            <person name="Jarju S."/>
            <person name="Secka A."/>
            <person name="Antonio M."/>
            <person name="Oren A."/>
            <person name="Chaudhuri R.R."/>
            <person name="La Ragione R."/>
            <person name="Hildebrand F."/>
            <person name="Pallen M.J."/>
        </authorList>
    </citation>
    <scope>NUCLEOTIDE SEQUENCE</scope>
    <source>
        <strain evidence="1">B1-3475</strain>
    </source>
</reference>
<protein>
    <submittedName>
        <fullName evidence="1">IS4 family transposase</fullName>
    </submittedName>
</protein>
<organism evidence="1 2">
    <name type="scientific">Candidatus Cryptobacteroides intestinigallinarum</name>
    <dbReference type="NCBI Taxonomy" id="2840767"/>
    <lineage>
        <taxon>Bacteria</taxon>
        <taxon>Pseudomonadati</taxon>
        <taxon>Bacteroidota</taxon>
        <taxon>Bacteroidia</taxon>
        <taxon>Bacteroidales</taxon>
        <taxon>Candidatus Cryptobacteroides</taxon>
    </lineage>
</organism>
<dbReference type="EMBL" id="JADIMK010000032">
    <property type="protein sequence ID" value="MBO8455417.1"/>
    <property type="molecule type" value="Genomic_DNA"/>
</dbReference>
<sequence>FFKWLKQHLKIKKFWGETENAVRIQIYTAITTYCMIAIVQKKMSICLKDLFAKPNCNIVNELDGSTEPTLF</sequence>
<accession>A0A9D9MZI0</accession>
<proteinExistence type="predicted"/>
<dbReference type="InterPro" id="IPR012337">
    <property type="entry name" value="RNaseH-like_sf"/>
</dbReference>
<comment type="caution">
    <text evidence="1">The sequence shown here is derived from an EMBL/GenBank/DDBJ whole genome shotgun (WGS) entry which is preliminary data.</text>
</comment>
<reference evidence="1" key="1">
    <citation type="submission" date="2020-10" db="EMBL/GenBank/DDBJ databases">
        <authorList>
            <person name="Gilroy R."/>
        </authorList>
    </citation>
    <scope>NUCLEOTIDE SEQUENCE</scope>
    <source>
        <strain evidence="1">B1-3475</strain>
    </source>
</reference>
<feature type="non-terminal residue" evidence="1">
    <location>
        <position position="1"/>
    </location>
</feature>
<gene>
    <name evidence="1" type="ORF">IAC08_03295</name>
</gene>
<evidence type="ECO:0000313" key="1">
    <source>
        <dbReference type="EMBL" id="MBO8455417.1"/>
    </source>
</evidence>
<dbReference type="Proteomes" id="UP000823617">
    <property type="component" value="Unassembled WGS sequence"/>
</dbReference>
<evidence type="ECO:0000313" key="2">
    <source>
        <dbReference type="Proteomes" id="UP000823617"/>
    </source>
</evidence>
<name>A0A9D9MZI0_9BACT</name>